<evidence type="ECO:0000259" key="7">
    <source>
        <dbReference type="Pfam" id="PF00892"/>
    </source>
</evidence>
<evidence type="ECO:0000313" key="8">
    <source>
        <dbReference type="EMBL" id="PZV36285.1"/>
    </source>
</evidence>
<evidence type="ECO:0000256" key="6">
    <source>
        <dbReference type="SAM" id="Phobius"/>
    </source>
</evidence>
<comment type="caution">
    <text evidence="8">The sequence shown here is derived from an EMBL/GenBank/DDBJ whole genome shotgun (WGS) entry which is preliminary data.</text>
</comment>
<proteinExistence type="inferred from homology"/>
<evidence type="ECO:0000256" key="5">
    <source>
        <dbReference type="ARBA" id="ARBA00023136"/>
    </source>
</evidence>
<evidence type="ECO:0000256" key="2">
    <source>
        <dbReference type="ARBA" id="ARBA00007362"/>
    </source>
</evidence>
<reference evidence="9" key="1">
    <citation type="submission" date="2017-03" db="EMBL/GenBank/DDBJ databases">
        <authorList>
            <person name="Safronova V.I."/>
            <person name="Sazanova A.L."/>
            <person name="Chirak E.R."/>
        </authorList>
    </citation>
    <scope>NUCLEOTIDE SEQUENCE [LARGE SCALE GENOMIC DNA]</scope>
    <source>
        <strain evidence="9">Ach-343</strain>
    </source>
</reference>
<feature type="domain" description="EamA" evidence="7">
    <location>
        <begin position="160"/>
        <end position="298"/>
    </location>
</feature>
<comment type="subcellular location">
    <subcellularLocation>
        <location evidence="1">Membrane</location>
        <topology evidence="1">Multi-pass membrane protein</topology>
    </subcellularLocation>
</comment>
<protein>
    <recommendedName>
        <fullName evidence="7">EamA domain-containing protein</fullName>
    </recommendedName>
</protein>
<feature type="transmembrane region" description="Helical" evidence="6">
    <location>
        <begin position="256"/>
        <end position="275"/>
    </location>
</feature>
<dbReference type="GO" id="GO:0016020">
    <property type="term" value="C:membrane"/>
    <property type="evidence" value="ECO:0007669"/>
    <property type="project" value="UniProtKB-SubCell"/>
</dbReference>
<dbReference type="Proteomes" id="UP000248616">
    <property type="component" value="Unassembled WGS sequence"/>
</dbReference>
<feature type="transmembrane region" description="Helical" evidence="6">
    <location>
        <begin position="64"/>
        <end position="83"/>
    </location>
</feature>
<feature type="transmembrane region" description="Helical" evidence="6">
    <location>
        <begin position="95"/>
        <end position="115"/>
    </location>
</feature>
<dbReference type="SUPFAM" id="SSF103481">
    <property type="entry name" value="Multidrug resistance efflux transporter EmrE"/>
    <property type="match status" value="2"/>
</dbReference>
<dbReference type="InterPro" id="IPR037185">
    <property type="entry name" value="EmrE-like"/>
</dbReference>
<feature type="transmembrane region" description="Helical" evidence="6">
    <location>
        <begin position="7"/>
        <end position="26"/>
    </location>
</feature>
<dbReference type="EMBL" id="MZXV01000051">
    <property type="protein sequence ID" value="PZV36285.1"/>
    <property type="molecule type" value="Genomic_DNA"/>
</dbReference>
<evidence type="ECO:0000313" key="9">
    <source>
        <dbReference type="Proteomes" id="UP000248616"/>
    </source>
</evidence>
<feature type="transmembrane region" description="Helical" evidence="6">
    <location>
        <begin position="189"/>
        <end position="209"/>
    </location>
</feature>
<feature type="transmembrane region" description="Helical" evidence="6">
    <location>
        <begin position="32"/>
        <end position="52"/>
    </location>
</feature>
<dbReference type="RefSeq" id="WP_111546609.1">
    <property type="nucleotide sequence ID" value="NZ_MZXV01000051.1"/>
</dbReference>
<dbReference type="Gene3D" id="1.10.3730.20">
    <property type="match status" value="1"/>
</dbReference>
<keyword evidence="3 6" id="KW-0812">Transmembrane</keyword>
<dbReference type="OrthoDB" id="20414at2"/>
<keyword evidence="5 6" id="KW-0472">Membrane</keyword>
<dbReference type="AlphaFoldDB" id="A0A2W7BZM3"/>
<accession>A0A2W7BZM3</accession>
<feature type="transmembrane region" description="Helical" evidence="6">
    <location>
        <begin position="155"/>
        <end position="177"/>
    </location>
</feature>
<dbReference type="PANTHER" id="PTHR32322:SF2">
    <property type="entry name" value="EAMA DOMAIN-CONTAINING PROTEIN"/>
    <property type="match status" value="1"/>
</dbReference>
<feature type="transmembrane region" description="Helical" evidence="6">
    <location>
        <begin position="281"/>
        <end position="298"/>
    </location>
</feature>
<evidence type="ECO:0000256" key="3">
    <source>
        <dbReference type="ARBA" id="ARBA00022692"/>
    </source>
</evidence>
<evidence type="ECO:0000256" key="1">
    <source>
        <dbReference type="ARBA" id="ARBA00004141"/>
    </source>
</evidence>
<dbReference type="Pfam" id="PF00892">
    <property type="entry name" value="EamA"/>
    <property type="match status" value="2"/>
</dbReference>
<comment type="similarity">
    <text evidence="2">Belongs to the EamA transporter family.</text>
</comment>
<feature type="transmembrane region" description="Helical" evidence="6">
    <location>
        <begin position="221"/>
        <end position="244"/>
    </location>
</feature>
<keyword evidence="9" id="KW-1185">Reference proteome</keyword>
<gene>
    <name evidence="8" type="ORF">B5V02_24175</name>
</gene>
<dbReference type="PANTHER" id="PTHR32322">
    <property type="entry name" value="INNER MEMBRANE TRANSPORTER"/>
    <property type="match status" value="1"/>
</dbReference>
<organism evidence="8 9">
    <name type="scientific">Mesorhizobium kowhaii</name>
    <dbReference type="NCBI Taxonomy" id="1300272"/>
    <lineage>
        <taxon>Bacteria</taxon>
        <taxon>Pseudomonadati</taxon>
        <taxon>Pseudomonadota</taxon>
        <taxon>Alphaproteobacteria</taxon>
        <taxon>Hyphomicrobiales</taxon>
        <taxon>Phyllobacteriaceae</taxon>
        <taxon>Mesorhizobium</taxon>
    </lineage>
</organism>
<keyword evidence="4 6" id="KW-1133">Transmembrane helix</keyword>
<evidence type="ECO:0000256" key="4">
    <source>
        <dbReference type="ARBA" id="ARBA00022989"/>
    </source>
</evidence>
<name>A0A2W7BZM3_9HYPH</name>
<feature type="domain" description="EamA" evidence="7">
    <location>
        <begin position="8"/>
        <end position="137"/>
    </location>
</feature>
<feature type="transmembrane region" description="Helical" evidence="6">
    <location>
        <begin position="124"/>
        <end position="143"/>
    </location>
</feature>
<sequence length="321" mass="34513">MKRNTAIFLVLCLIWGMTWIGIKAGIATVPPLMFAGTRFAVAGLLILGAARLRGAALPRVAKRNWPRLFFVTLFMIPLCYAPLFWGMRYVDSGTAAVLELSLTPVALLAFALLLGDERYDGQRLFAILLGVVGLGILFGPEAFAGWAHPDEKGRAIQLLAMAAVASAAVIYAWGSVLARPLLEVYSSDFIAGFTTLFGGAFLILVSLVVEPGAAAALTGDWGWQAWAGWLFLVLFGSFIGYTLFMRLLHDIGASRAGAFAFVSPVIAVLLGIFTYGEEVSLIDVTGMAVMLCAAFLALRERKQGERTSLPAQQLVLAPRAH</sequence>
<dbReference type="InterPro" id="IPR000620">
    <property type="entry name" value="EamA_dom"/>
</dbReference>
<dbReference type="InterPro" id="IPR050638">
    <property type="entry name" value="AA-Vitamin_Transporters"/>
</dbReference>